<dbReference type="PROSITE" id="PS50191">
    <property type="entry name" value="CRAL_TRIO"/>
    <property type="match status" value="1"/>
</dbReference>
<dbReference type="Pfam" id="PF00650">
    <property type="entry name" value="CRAL_TRIO"/>
    <property type="match status" value="1"/>
</dbReference>
<keyword evidence="1" id="KW-1133">Transmembrane helix</keyword>
<dbReference type="GO" id="GO:0012505">
    <property type="term" value="C:endomembrane system"/>
    <property type="evidence" value="ECO:0007669"/>
    <property type="project" value="TreeGrafter"/>
</dbReference>
<proteinExistence type="predicted"/>
<accession>A0A443RWA0</accession>
<keyword evidence="1" id="KW-0812">Transmembrane</keyword>
<protein>
    <submittedName>
        <fullName evidence="3">Motile sperm domain-containing protein 2-like protein</fullName>
    </submittedName>
</protein>
<dbReference type="PANTHER" id="PTHR46384">
    <property type="entry name" value="MOTILE SPERM DOMAIN-CONTAINING PROTEIN 2"/>
    <property type="match status" value="1"/>
</dbReference>
<dbReference type="STRING" id="299467.A0A443RWA0"/>
<dbReference type="EMBL" id="NCKV01024043">
    <property type="protein sequence ID" value="RWS19646.1"/>
    <property type="molecule type" value="Genomic_DNA"/>
</dbReference>
<organism evidence="3 4">
    <name type="scientific">Leptotrombidium deliense</name>
    <dbReference type="NCBI Taxonomy" id="299467"/>
    <lineage>
        <taxon>Eukaryota</taxon>
        <taxon>Metazoa</taxon>
        <taxon>Ecdysozoa</taxon>
        <taxon>Arthropoda</taxon>
        <taxon>Chelicerata</taxon>
        <taxon>Arachnida</taxon>
        <taxon>Acari</taxon>
        <taxon>Acariformes</taxon>
        <taxon>Trombidiformes</taxon>
        <taxon>Prostigmata</taxon>
        <taxon>Anystina</taxon>
        <taxon>Parasitengona</taxon>
        <taxon>Trombiculoidea</taxon>
        <taxon>Trombiculidae</taxon>
        <taxon>Leptotrombidium</taxon>
    </lineage>
</organism>
<dbReference type="Gene3D" id="3.40.525.10">
    <property type="entry name" value="CRAL-TRIO lipid binding domain"/>
    <property type="match status" value="1"/>
</dbReference>
<name>A0A443RWA0_9ACAR</name>
<feature type="domain" description="CRAL-TRIO" evidence="2">
    <location>
        <begin position="33"/>
        <end position="190"/>
    </location>
</feature>
<dbReference type="OrthoDB" id="75724at2759"/>
<evidence type="ECO:0000313" key="3">
    <source>
        <dbReference type="EMBL" id="RWS19646.1"/>
    </source>
</evidence>
<dbReference type="CDD" id="cd00170">
    <property type="entry name" value="SEC14"/>
    <property type="match status" value="1"/>
</dbReference>
<dbReference type="GO" id="GO:0140284">
    <property type="term" value="C:endoplasmic reticulum-endosome membrane contact site"/>
    <property type="evidence" value="ECO:0007669"/>
    <property type="project" value="TreeGrafter"/>
</dbReference>
<dbReference type="PANTHER" id="PTHR46384:SF1">
    <property type="entry name" value="MOTILE SPERM DOMAIN-CONTAINING PROTEIN 2"/>
    <property type="match status" value="1"/>
</dbReference>
<dbReference type="InterPro" id="IPR001251">
    <property type="entry name" value="CRAL-TRIO_dom"/>
</dbReference>
<keyword evidence="1" id="KW-0472">Membrane</keyword>
<feature type="non-terminal residue" evidence="3">
    <location>
        <position position="1"/>
    </location>
</feature>
<dbReference type="SUPFAM" id="SSF52087">
    <property type="entry name" value="CRAL/TRIO domain"/>
    <property type="match status" value="1"/>
</dbReference>
<dbReference type="SMART" id="SM00516">
    <property type="entry name" value="SEC14"/>
    <property type="match status" value="1"/>
</dbReference>
<dbReference type="VEuPathDB" id="VectorBase:LDEU012394"/>
<evidence type="ECO:0000313" key="4">
    <source>
        <dbReference type="Proteomes" id="UP000288716"/>
    </source>
</evidence>
<dbReference type="Proteomes" id="UP000288716">
    <property type="component" value="Unassembled WGS sequence"/>
</dbReference>
<reference evidence="3 4" key="1">
    <citation type="journal article" date="2018" name="Gigascience">
        <title>Genomes of trombidid mites reveal novel predicted allergens and laterally-transferred genes associated with secondary metabolism.</title>
        <authorList>
            <person name="Dong X."/>
            <person name="Chaisiri K."/>
            <person name="Xia D."/>
            <person name="Armstrong S.D."/>
            <person name="Fang Y."/>
            <person name="Donnelly M.J."/>
            <person name="Kadowaki T."/>
            <person name="McGarry J.W."/>
            <person name="Darby A.C."/>
            <person name="Makepeace B.L."/>
        </authorList>
    </citation>
    <scope>NUCLEOTIDE SEQUENCE [LARGE SCALE GENOMIC DNA]</scope>
    <source>
        <strain evidence="3">UoL-UT</strain>
    </source>
</reference>
<dbReference type="InterPro" id="IPR036865">
    <property type="entry name" value="CRAL-TRIO_dom_sf"/>
</dbReference>
<comment type="caution">
    <text evidence="3">The sequence shown here is derived from an EMBL/GenBank/DDBJ whole genome shotgun (WGS) entry which is preliminary data.</text>
</comment>
<dbReference type="AlphaFoldDB" id="A0A443RWA0"/>
<sequence length="237" mass="28009">VNFNRQGPEKGFEQMKKAYKWRKSFGVNHFDQLVIPKELYQMGAMFSYPADKEGNLMLYIRGKMHRKIEFVYDRMKQYVVYQMNKLDLKQARERSWCVVVDATGTGYDNADLHMLLFFLEALRKYFPMGIKYYIIYGMPWLLNAFATLIMSMMPGFAKEKIKFWGPKELLEQVDESALPDFLGGTCKECYRRVPKGAMDVYYISKRDFDLDTNEVDKLLEPSLKHIDTENWVEVENV</sequence>
<gene>
    <name evidence="3" type="ORF">B4U80_02797</name>
</gene>
<feature type="transmembrane region" description="Helical" evidence="1">
    <location>
        <begin position="133"/>
        <end position="153"/>
    </location>
</feature>
<evidence type="ECO:0000259" key="2">
    <source>
        <dbReference type="PROSITE" id="PS50191"/>
    </source>
</evidence>
<evidence type="ECO:0000256" key="1">
    <source>
        <dbReference type="SAM" id="Phobius"/>
    </source>
</evidence>
<dbReference type="InterPro" id="IPR053012">
    <property type="entry name" value="ER-organelle_contact"/>
</dbReference>
<keyword evidence="4" id="KW-1185">Reference proteome</keyword>